<dbReference type="InterPro" id="IPR036477">
    <property type="entry name" value="Formyl_transf_N_sf"/>
</dbReference>
<dbReference type="NCBIfam" id="TIGR00639">
    <property type="entry name" value="PurN"/>
    <property type="match status" value="1"/>
</dbReference>
<evidence type="ECO:0000313" key="7">
    <source>
        <dbReference type="Proteomes" id="UP000216429"/>
    </source>
</evidence>
<evidence type="ECO:0000259" key="5">
    <source>
        <dbReference type="Pfam" id="PF00551"/>
    </source>
</evidence>
<comment type="similarity">
    <text evidence="4">Belongs to the GART family.</text>
</comment>
<dbReference type="CDD" id="cd08645">
    <property type="entry name" value="FMT_core_GART"/>
    <property type="match status" value="1"/>
</dbReference>
<feature type="site" description="Raises pKa of active site His" evidence="4">
    <location>
        <position position="199"/>
    </location>
</feature>
<evidence type="ECO:0000256" key="1">
    <source>
        <dbReference type="ARBA" id="ARBA00005054"/>
    </source>
</evidence>
<dbReference type="InterPro" id="IPR002376">
    <property type="entry name" value="Formyl_transf_N"/>
</dbReference>
<name>A0A261VDR6_9BORD</name>
<dbReference type="Pfam" id="PF00551">
    <property type="entry name" value="Formyl_trans_N"/>
    <property type="match status" value="1"/>
</dbReference>
<keyword evidence="2 4" id="KW-0808">Transferase</keyword>
<dbReference type="PANTHER" id="PTHR43369:SF2">
    <property type="entry name" value="PHOSPHORIBOSYLGLYCINAMIDE FORMYLTRANSFERASE"/>
    <property type="match status" value="1"/>
</dbReference>
<accession>A0A261VDR6</accession>
<evidence type="ECO:0000256" key="3">
    <source>
        <dbReference type="ARBA" id="ARBA00022755"/>
    </source>
</evidence>
<gene>
    <name evidence="4" type="primary">purN</name>
    <name evidence="6" type="ORF">CAL22_12460</name>
</gene>
<comment type="catalytic activity">
    <reaction evidence="4">
        <text>N(1)-(5-phospho-beta-D-ribosyl)glycinamide + (6R)-10-formyltetrahydrofolate = N(2)-formyl-N(1)-(5-phospho-beta-D-ribosyl)glycinamide + (6S)-5,6,7,8-tetrahydrofolate + H(+)</text>
        <dbReference type="Rhea" id="RHEA:15053"/>
        <dbReference type="ChEBI" id="CHEBI:15378"/>
        <dbReference type="ChEBI" id="CHEBI:57453"/>
        <dbReference type="ChEBI" id="CHEBI:143788"/>
        <dbReference type="ChEBI" id="CHEBI:147286"/>
        <dbReference type="ChEBI" id="CHEBI:195366"/>
        <dbReference type="EC" id="2.1.2.2"/>
    </reaction>
</comment>
<proteinExistence type="inferred from homology"/>
<dbReference type="EC" id="2.1.2.2" evidence="4"/>
<evidence type="ECO:0000313" key="6">
    <source>
        <dbReference type="EMBL" id="OZI72249.1"/>
    </source>
</evidence>
<comment type="caution">
    <text evidence="4">Lacks conserved residue(s) required for the propagation of feature annotation.</text>
</comment>
<dbReference type="HAMAP" id="MF_01930">
    <property type="entry name" value="PurN"/>
    <property type="match status" value="1"/>
</dbReference>
<dbReference type="GO" id="GO:0006189">
    <property type="term" value="P:'de novo' IMP biosynthetic process"/>
    <property type="evidence" value="ECO:0007669"/>
    <property type="project" value="UniProtKB-UniRule"/>
</dbReference>
<dbReference type="Gene3D" id="3.40.50.170">
    <property type="entry name" value="Formyl transferase, N-terminal domain"/>
    <property type="match status" value="1"/>
</dbReference>
<dbReference type="SUPFAM" id="SSF53328">
    <property type="entry name" value="Formyltransferase"/>
    <property type="match status" value="1"/>
</dbReference>
<evidence type="ECO:0000256" key="2">
    <source>
        <dbReference type="ARBA" id="ARBA00022679"/>
    </source>
</evidence>
<dbReference type="InterPro" id="IPR004607">
    <property type="entry name" value="GART"/>
</dbReference>
<feature type="domain" description="Formyl transferase N-terminal" evidence="5">
    <location>
        <begin position="57"/>
        <end position="236"/>
    </location>
</feature>
<feature type="binding site" evidence="4">
    <location>
        <position position="161"/>
    </location>
    <ligand>
        <name>(6R)-10-formyltetrahydrofolate</name>
        <dbReference type="ChEBI" id="CHEBI:195366"/>
    </ligand>
</feature>
<feature type="active site" description="Proton donor" evidence="4">
    <location>
        <position position="163"/>
    </location>
</feature>
<comment type="caution">
    <text evidence="6">The sequence shown here is derived from an EMBL/GenBank/DDBJ whole genome shotgun (WGS) entry which is preliminary data.</text>
</comment>
<evidence type="ECO:0000256" key="4">
    <source>
        <dbReference type="HAMAP-Rule" id="MF_01930"/>
    </source>
</evidence>
<dbReference type="OrthoDB" id="9806170at2"/>
<comment type="function">
    <text evidence="4">Catalyzes the transfer of a formyl group from 10-formyltetrahydrofolate to 5-phospho-ribosyl-glycinamide (GAR), producing 5-phospho-ribosyl-N-formylglycinamide (FGAR) and tetrahydrofolate.</text>
</comment>
<protein>
    <recommendedName>
        <fullName evidence="4">Phosphoribosylglycinamide formyltransferase</fullName>
        <ecNumber evidence="4">2.1.2.2</ecNumber>
    </recommendedName>
    <alternativeName>
        <fullName evidence="4">5'-phosphoribosylglycinamide transformylase</fullName>
    </alternativeName>
    <alternativeName>
        <fullName evidence="4">GAR transformylase</fullName>
        <shortName evidence="4">GART</shortName>
    </alternativeName>
</protein>
<dbReference type="PANTHER" id="PTHR43369">
    <property type="entry name" value="PHOSPHORIBOSYLGLYCINAMIDE FORMYLTRANSFERASE"/>
    <property type="match status" value="1"/>
</dbReference>
<sequence>MHAIEIADGQGTGGPLPGGRQVVVDAQRWFHEQEFTILGWLALEFLILPPSQSTPCRFVILISGRGSNMQSLVQSCEDQAWPAQVAAVIASRPDAAGLQWAASRGIPTAALFHKEFPSREAFDTALADVIDRYQPDYVLLAGFMRVLTPGFVNHYAGRLVNIHPSLLPAFPGLHTHAQALATGVRVHGCTVHFVTPVLDHGPIIAQGCVPVQAGDTPEALAERVLEVEHVVYPAAVRWLAERRVSLTADHRVEVEGDPARLFTWPPAAH</sequence>
<dbReference type="AlphaFoldDB" id="A0A261VDR6"/>
<comment type="pathway">
    <text evidence="1 4">Purine metabolism; IMP biosynthesis via de novo pathway; N(2)-formyl-N(1)-(5-phospho-D-ribosyl)glycinamide from N(1)-(5-phospho-D-ribosyl)glycinamide (10-formyl THF route): step 1/1.</text>
</comment>
<dbReference type="GO" id="GO:0004644">
    <property type="term" value="F:phosphoribosylglycinamide formyltransferase activity"/>
    <property type="evidence" value="ECO:0007669"/>
    <property type="project" value="UniProtKB-UniRule"/>
</dbReference>
<keyword evidence="7" id="KW-1185">Reference proteome</keyword>
<dbReference type="GO" id="GO:0005829">
    <property type="term" value="C:cytosol"/>
    <property type="evidence" value="ECO:0007669"/>
    <property type="project" value="TreeGrafter"/>
</dbReference>
<reference evidence="7" key="1">
    <citation type="submission" date="2017-05" db="EMBL/GenBank/DDBJ databases">
        <title>Complete and WGS of Bordetella genogroups.</title>
        <authorList>
            <person name="Spilker T."/>
            <person name="Lipuma J."/>
        </authorList>
    </citation>
    <scope>NUCLEOTIDE SEQUENCE [LARGE SCALE GENOMIC DNA]</scope>
    <source>
        <strain evidence="7">AU6712</strain>
    </source>
</reference>
<dbReference type="UniPathway" id="UPA00074">
    <property type="reaction ID" value="UER00126"/>
</dbReference>
<dbReference type="FunFam" id="3.40.50.170:FF:000007">
    <property type="entry name" value="Phosphoribosylglycinamide formyltransferase"/>
    <property type="match status" value="1"/>
</dbReference>
<dbReference type="Proteomes" id="UP000216429">
    <property type="component" value="Unassembled WGS sequence"/>
</dbReference>
<feature type="binding site" evidence="4">
    <location>
        <begin position="66"/>
        <end position="68"/>
    </location>
    <ligand>
        <name>N(1)-(5-phospho-beta-D-ribosyl)glycinamide</name>
        <dbReference type="ChEBI" id="CHEBI:143788"/>
    </ligand>
</feature>
<organism evidence="6 7">
    <name type="scientific">Bordetella genomosp. 12</name>
    <dbReference type="NCBI Taxonomy" id="463035"/>
    <lineage>
        <taxon>Bacteria</taxon>
        <taxon>Pseudomonadati</taxon>
        <taxon>Pseudomonadota</taxon>
        <taxon>Betaproteobacteria</taxon>
        <taxon>Burkholderiales</taxon>
        <taxon>Alcaligenaceae</taxon>
        <taxon>Bordetella</taxon>
    </lineage>
</organism>
<keyword evidence="3 4" id="KW-0658">Purine biosynthesis</keyword>
<dbReference type="EMBL" id="NEVU01000003">
    <property type="protein sequence ID" value="OZI72249.1"/>
    <property type="molecule type" value="Genomic_DNA"/>
</dbReference>
<feature type="binding site" evidence="4">
    <location>
        <position position="119"/>
    </location>
    <ligand>
        <name>(6R)-10-formyltetrahydrofolate</name>
        <dbReference type="ChEBI" id="CHEBI:195366"/>
    </ligand>
</feature>